<dbReference type="InterPro" id="IPR011059">
    <property type="entry name" value="Metal-dep_hydrolase_composite"/>
</dbReference>
<evidence type="ECO:0000259" key="2">
    <source>
        <dbReference type="Pfam" id="PF01979"/>
    </source>
</evidence>
<evidence type="ECO:0000313" key="3">
    <source>
        <dbReference type="EMBL" id="MFC4310840.1"/>
    </source>
</evidence>
<feature type="domain" description="Amidohydrolase-related" evidence="2">
    <location>
        <begin position="386"/>
        <end position="490"/>
    </location>
</feature>
<dbReference type="Gene3D" id="2.30.40.10">
    <property type="entry name" value="Urease, subunit C, domain 1"/>
    <property type="match status" value="2"/>
</dbReference>
<evidence type="ECO:0000313" key="4">
    <source>
        <dbReference type="Proteomes" id="UP001595904"/>
    </source>
</evidence>
<proteinExistence type="predicted"/>
<dbReference type="Proteomes" id="UP001595904">
    <property type="component" value="Unassembled WGS sequence"/>
</dbReference>
<dbReference type="InterPro" id="IPR051781">
    <property type="entry name" value="Metallo-dep_Hydrolase"/>
</dbReference>
<sequence length="501" mass="54402">MKGSQKAGVMTRLAFGILAAIVVPAQAADLLIEQVTVVSPQFAAPQPKQNVLIRDGRIVSVSSKPVSAASGATRIDGKGKFLTPGLMDSHVHVGEVPGFPFGAESDPAMAPLRDAYTRQQPRSYLYYGVTQVLNLLGSPDAVAAFEAQPQHPDLYRCGAAISLDGYPSAFIPDPAVRYNAFPDYIYEPANAEKHPLPAGADAAQHTPEAIIGKLASSGVRCIKIFIEDGFGPASFWPIMSKETLQRVRAETRKRGLLLIAHANAIDMQRIAVEAQVDVIAHGLWNWNEYSTDQGLPPAIAAHLRDVHAKKIGYQPTLRVIAGLADLFREDTLKDPAYAKVVPPALLAWYATPAGQWFKEETRKFMGGVPDMKAMHTYMVISSYGMRATKYLNDLGHPLLLGSDTPSAPTFGAQPGYDTYREMRMMAQSGVPLPAIFRAGTINNARQFGLDKEYGTVEAGKVANLLLLTANPLETMRAWTSIDRVILRGSVIKRESLAAPRE</sequence>
<protein>
    <submittedName>
        <fullName evidence="3">Amidohydrolase family protein</fullName>
    </submittedName>
</protein>
<comment type="caution">
    <text evidence="3">The sequence shown here is derived from an EMBL/GenBank/DDBJ whole genome shotgun (WGS) entry which is preliminary data.</text>
</comment>
<name>A0ABV8SU00_9GAMM</name>
<keyword evidence="4" id="KW-1185">Reference proteome</keyword>
<dbReference type="Pfam" id="PF01979">
    <property type="entry name" value="Amidohydro_1"/>
    <property type="match status" value="1"/>
</dbReference>
<dbReference type="Gene3D" id="3.20.20.140">
    <property type="entry name" value="Metal-dependent hydrolases"/>
    <property type="match status" value="2"/>
</dbReference>
<dbReference type="PANTHER" id="PTHR43135">
    <property type="entry name" value="ALPHA-D-RIBOSE 1-METHYLPHOSPHONATE 5-TRIPHOSPHATE DIPHOSPHATASE"/>
    <property type="match status" value="1"/>
</dbReference>
<organism evidence="3 4">
    <name type="scientific">Steroidobacter flavus</name>
    <dbReference type="NCBI Taxonomy" id="1842136"/>
    <lineage>
        <taxon>Bacteria</taxon>
        <taxon>Pseudomonadati</taxon>
        <taxon>Pseudomonadota</taxon>
        <taxon>Gammaproteobacteria</taxon>
        <taxon>Steroidobacterales</taxon>
        <taxon>Steroidobacteraceae</taxon>
        <taxon>Steroidobacter</taxon>
    </lineage>
</organism>
<evidence type="ECO:0000256" key="1">
    <source>
        <dbReference type="SAM" id="SignalP"/>
    </source>
</evidence>
<dbReference type="InterPro" id="IPR032466">
    <property type="entry name" value="Metal_Hydrolase"/>
</dbReference>
<dbReference type="PANTHER" id="PTHR43135:SF3">
    <property type="entry name" value="ALPHA-D-RIBOSE 1-METHYLPHOSPHONATE 5-TRIPHOSPHATE DIPHOSPHATASE"/>
    <property type="match status" value="1"/>
</dbReference>
<accession>A0ABV8SU00</accession>
<dbReference type="SUPFAM" id="SSF51338">
    <property type="entry name" value="Composite domain of metallo-dependent hydrolases"/>
    <property type="match status" value="1"/>
</dbReference>
<dbReference type="SUPFAM" id="SSF51556">
    <property type="entry name" value="Metallo-dependent hydrolases"/>
    <property type="match status" value="1"/>
</dbReference>
<dbReference type="InterPro" id="IPR006680">
    <property type="entry name" value="Amidohydro-rel"/>
</dbReference>
<feature type="signal peptide" evidence="1">
    <location>
        <begin position="1"/>
        <end position="27"/>
    </location>
</feature>
<reference evidence="4" key="1">
    <citation type="journal article" date="2019" name="Int. J. Syst. Evol. Microbiol.">
        <title>The Global Catalogue of Microorganisms (GCM) 10K type strain sequencing project: providing services to taxonomists for standard genome sequencing and annotation.</title>
        <authorList>
            <consortium name="The Broad Institute Genomics Platform"/>
            <consortium name="The Broad Institute Genome Sequencing Center for Infectious Disease"/>
            <person name="Wu L."/>
            <person name="Ma J."/>
        </authorList>
    </citation>
    <scope>NUCLEOTIDE SEQUENCE [LARGE SCALE GENOMIC DNA]</scope>
    <source>
        <strain evidence="4">CGMCC 1.10759</strain>
    </source>
</reference>
<dbReference type="RefSeq" id="WP_380598677.1">
    <property type="nucleotide sequence ID" value="NZ_JBHSDU010000003.1"/>
</dbReference>
<feature type="chain" id="PRO_5047264130" evidence="1">
    <location>
        <begin position="28"/>
        <end position="501"/>
    </location>
</feature>
<gene>
    <name evidence="3" type="ORF">ACFPN2_17225</name>
</gene>
<keyword evidence="1" id="KW-0732">Signal</keyword>
<dbReference type="EMBL" id="JBHSDU010000003">
    <property type="protein sequence ID" value="MFC4310840.1"/>
    <property type="molecule type" value="Genomic_DNA"/>
</dbReference>